<comment type="function">
    <text evidence="1">Plays a role in synthesis, processing and/or stability of 23S rRNA.</text>
</comment>
<dbReference type="Pfam" id="PF02620">
    <property type="entry name" value="YceD"/>
    <property type="match status" value="1"/>
</dbReference>
<name>A0A495BA06_VOGIN</name>
<protein>
    <recommendedName>
        <fullName evidence="3">Large ribosomal RNA subunit accumulation protein YceD</fullName>
    </recommendedName>
    <alternativeName>
        <fullName evidence="5">23S rRNA accumulation protein YceD</fullName>
    </alternativeName>
</protein>
<dbReference type="GO" id="GO:0005829">
    <property type="term" value="C:cytosol"/>
    <property type="evidence" value="ECO:0007669"/>
    <property type="project" value="TreeGrafter"/>
</dbReference>
<evidence type="ECO:0000256" key="5">
    <source>
        <dbReference type="ARBA" id="ARBA00031841"/>
    </source>
</evidence>
<dbReference type="PANTHER" id="PTHR38099">
    <property type="entry name" value="LARGE RIBOSOMAL RNA SUBUNIT ACCUMULATION PROTEIN YCED"/>
    <property type="match status" value="1"/>
</dbReference>
<dbReference type="Proteomes" id="UP000279384">
    <property type="component" value="Unassembled WGS sequence"/>
</dbReference>
<sequence length="166" mass="18325">MSNPILIDPLAFARDGASLQNERPVATLAERVHELLASDAGVVKFEVEGFQDRLLRPSLRYRLSATLSVECQRCLTPMPFELEAGGVITLFSREDKLEAAVEADDELDAILAEETFDVIALIEDEIIMGLPLSLMHDDCDTEELKRAKADKPNPFAVLAVLKQSKS</sequence>
<evidence type="ECO:0000256" key="1">
    <source>
        <dbReference type="ARBA" id="ARBA00002868"/>
    </source>
</evidence>
<comment type="similarity">
    <text evidence="2">Belongs to the DUF177 domain family.</text>
</comment>
<dbReference type="InterPro" id="IPR003772">
    <property type="entry name" value="YceD"/>
</dbReference>
<proteinExistence type="inferred from homology"/>
<dbReference type="EMBL" id="RBID01000015">
    <property type="protein sequence ID" value="RKQ57818.1"/>
    <property type="molecule type" value="Genomic_DNA"/>
</dbReference>
<evidence type="ECO:0000256" key="3">
    <source>
        <dbReference type="ARBA" id="ARBA00015716"/>
    </source>
</evidence>
<evidence type="ECO:0000256" key="4">
    <source>
        <dbReference type="ARBA" id="ARBA00022517"/>
    </source>
</evidence>
<evidence type="ECO:0000313" key="6">
    <source>
        <dbReference type="EMBL" id="RKQ57818.1"/>
    </source>
</evidence>
<dbReference type="InterPro" id="IPR039255">
    <property type="entry name" value="YceD_bac"/>
</dbReference>
<gene>
    <name evidence="6" type="ORF">C8E02_2117</name>
</gene>
<evidence type="ECO:0000313" key="7">
    <source>
        <dbReference type="Proteomes" id="UP000279384"/>
    </source>
</evidence>
<keyword evidence="4" id="KW-0690">Ribosome biogenesis</keyword>
<evidence type="ECO:0000256" key="2">
    <source>
        <dbReference type="ARBA" id="ARBA00010740"/>
    </source>
</evidence>
<dbReference type="AlphaFoldDB" id="A0A495BA06"/>
<reference evidence="6 7" key="1">
    <citation type="submission" date="2018-10" db="EMBL/GenBank/DDBJ databases">
        <title>Genomic Encyclopedia of Type Strains, Phase IV (KMG-IV): sequencing the most valuable type-strain genomes for metagenomic binning, comparative biology and taxonomic classification.</title>
        <authorList>
            <person name="Goeker M."/>
        </authorList>
    </citation>
    <scope>NUCLEOTIDE SEQUENCE [LARGE SCALE GENOMIC DNA]</scope>
    <source>
        <strain evidence="6 7">DSM 3303</strain>
    </source>
</reference>
<accession>A0A495BA06</accession>
<comment type="caution">
    <text evidence="6">The sequence shown here is derived from an EMBL/GenBank/DDBJ whole genome shotgun (WGS) entry which is preliminary data.</text>
</comment>
<dbReference type="RefSeq" id="WP_120810714.1">
    <property type="nucleotide sequence ID" value="NZ_JAQQKZ010000001.1"/>
</dbReference>
<organism evidence="6 7">
    <name type="scientific">Vogesella indigofera</name>
    <name type="common">Pseudomonas indigofera</name>
    <dbReference type="NCBI Taxonomy" id="45465"/>
    <lineage>
        <taxon>Bacteria</taxon>
        <taxon>Pseudomonadati</taxon>
        <taxon>Pseudomonadota</taxon>
        <taxon>Betaproteobacteria</taxon>
        <taxon>Neisseriales</taxon>
        <taxon>Chromobacteriaceae</taxon>
        <taxon>Vogesella</taxon>
    </lineage>
</organism>
<dbReference type="GO" id="GO:0042254">
    <property type="term" value="P:ribosome biogenesis"/>
    <property type="evidence" value="ECO:0007669"/>
    <property type="project" value="UniProtKB-KW"/>
</dbReference>
<dbReference type="PANTHER" id="PTHR38099:SF1">
    <property type="entry name" value="LARGE RIBOSOMAL RNA SUBUNIT ACCUMULATION PROTEIN YCED"/>
    <property type="match status" value="1"/>
</dbReference>